<comment type="caution">
    <text evidence="8">The sequence shown here is derived from an EMBL/GenBank/DDBJ whole genome shotgun (WGS) entry which is preliminary data.</text>
</comment>
<evidence type="ECO:0000256" key="3">
    <source>
        <dbReference type="ARBA" id="ARBA00022741"/>
    </source>
</evidence>
<keyword evidence="2 6" id="KW-0808">Transferase</keyword>
<evidence type="ECO:0000256" key="4">
    <source>
        <dbReference type="ARBA" id="ARBA00022777"/>
    </source>
</evidence>
<proteinExistence type="inferred from homology"/>
<dbReference type="EMBL" id="SLUB01000007">
    <property type="protein sequence ID" value="THE13816.1"/>
    <property type="molecule type" value="Genomic_DNA"/>
</dbReference>
<dbReference type="GO" id="GO:0005524">
    <property type="term" value="F:ATP binding"/>
    <property type="evidence" value="ECO:0007669"/>
    <property type="project" value="UniProtKB-KW"/>
</dbReference>
<evidence type="ECO:0000313" key="8">
    <source>
        <dbReference type="EMBL" id="THE13816.1"/>
    </source>
</evidence>
<dbReference type="CDD" id="cd01167">
    <property type="entry name" value="bac_FRK"/>
    <property type="match status" value="1"/>
</dbReference>
<evidence type="ECO:0000256" key="2">
    <source>
        <dbReference type="ARBA" id="ARBA00022679"/>
    </source>
</evidence>
<protein>
    <submittedName>
        <fullName evidence="8">Aminoimidazole riboside kinase</fullName>
    </submittedName>
</protein>
<dbReference type="STRING" id="1033734.GCA_000285535_02653"/>
<dbReference type="PRINTS" id="PR00990">
    <property type="entry name" value="RIBOKINASE"/>
</dbReference>
<keyword evidence="5" id="KW-0067">ATP-binding</keyword>
<dbReference type="AlphaFoldDB" id="A0A4S3PWI8"/>
<dbReference type="PROSITE" id="PS00584">
    <property type="entry name" value="PFKB_KINASES_2"/>
    <property type="match status" value="1"/>
</dbReference>
<keyword evidence="4 6" id="KW-0418">Kinase</keyword>
<organism evidence="8 9">
    <name type="scientific">Bacillus timonensis</name>
    <dbReference type="NCBI Taxonomy" id="1033734"/>
    <lineage>
        <taxon>Bacteria</taxon>
        <taxon>Bacillati</taxon>
        <taxon>Bacillota</taxon>
        <taxon>Bacilli</taxon>
        <taxon>Bacillales</taxon>
        <taxon>Bacillaceae</taxon>
        <taxon>Bacillus</taxon>
    </lineage>
</organism>
<dbReference type="SUPFAM" id="SSF53613">
    <property type="entry name" value="Ribokinase-like"/>
    <property type="match status" value="1"/>
</dbReference>
<feature type="domain" description="Carbohydrate kinase PfkB" evidence="7">
    <location>
        <begin position="4"/>
        <end position="305"/>
    </location>
</feature>
<name>A0A4S3PWI8_9BACI</name>
<dbReference type="NCBIfam" id="NF006957">
    <property type="entry name" value="PRK09434.1"/>
    <property type="match status" value="1"/>
</dbReference>
<dbReference type="Gene3D" id="3.40.1190.20">
    <property type="match status" value="1"/>
</dbReference>
<dbReference type="Proteomes" id="UP000306477">
    <property type="component" value="Unassembled WGS sequence"/>
</dbReference>
<evidence type="ECO:0000259" key="7">
    <source>
        <dbReference type="Pfam" id="PF00294"/>
    </source>
</evidence>
<dbReference type="InterPro" id="IPR011611">
    <property type="entry name" value="PfkB_dom"/>
</dbReference>
<dbReference type="InterPro" id="IPR050306">
    <property type="entry name" value="PfkB_Carbo_kinase"/>
</dbReference>
<keyword evidence="3" id="KW-0547">Nucleotide-binding</keyword>
<sequence length="316" mass="34527">MKQGVICLGEALIDFIPLDQDNMQFLKSPGGAPANVAVGAARLGAKSSFIGKVGDDVLGNFLKQTLENYNVQTGAMYLSKEARTALTFVTLAEDGEREFSFYIEKSADRFLTPNEIPTSLFDEHNVFHFGSISLIDNPAESATKRALQLAKENGLVISYDPNLRPLLWESLDIAKQKIVSMLSEADVVKLSEVELEFITGETDIERGVEKLAEYNIPLLFITLGKDGVHAFYRGESTFVKAQKVKSVDTTGAGDAFVSGLLYQFSERDKKITDYTLDEINKITTFASVSGALAVSQKGAMSALPTIEQVQAFLEGK</sequence>
<evidence type="ECO:0000256" key="5">
    <source>
        <dbReference type="ARBA" id="ARBA00022840"/>
    </source>
</evidence>
<dbReference type="InterPro" id="IPR002173">
    <property type="entry name" value="Carboh/pur_kinase_PfkB_CS"/>
</dbReference>
<evidence type="ECO:0000313" key="9">
    <source>
        <dbReference type="Proteomes" id="UP000306477"/>
    </source>
</evidence>
<evidence type="ECO:0000256" key="6">
    <source>
        <dbReference type="RuleBase" id="RU003704"/>
    </source>
</evidence>
<dbReference type="Pfam" id="PF00294">
    <property type="entry name" value="PfkB"/>
    <property type="match status" value="1"/>
</dbReference>
<dbReference type="OrthoDB" id="9813569at2"/>
<gene>
    <name evidence="8" type="ORF">E1I69_06305</name>
</gene>
<accession>A0A4S3PWI8</accession>
<dbReference type="InterPro" id="IPR029056">
    <property type="entry name" value="Ribokinase-like"/>
</dbReference>
<dbReference type="RefSeq" id="WP_136378798.1">
    <property type="nucleotide sequence ID" value="NZ_SLUB01000007.1"/>
</dbReference>
<dbReference type="PANTHER" id="PTHR43085:SF1">
    <property type="entry name" value="PSEUDOURIDINE KINASE-RELATED"/>
    <property type="match status" value="1"/>
</dbReference>
<dbReference type="PANTHER" id="PTHR43085">
    <property type="entry name" value="HEXOKINASE FAMILY MEMBER"/>
    <property type="match status" value="1"/>
</dbReference>
<keyword evidence="9" id="KW-1185">Reference proteome</keyword>
<dbReference type="GO" id="GO:0008865">
    <property type="term" value="F:fructokinase activity"/>
    <property type="evidence" value="ECO:0007669"/>
    <property type="project" value="UniProtKB-ARBA"/>
</dbReference>
<reference evidence="8 9" key="1">
    <citation type="journal article" date="2019" name="Indoor Air">
        <title>Impacts of indoor surface finishes on bacterial viability.</title>
        <authorList>
            <person name="Hu J."/>
            <person name="Maamar S.B."/>
            <person name="Glawe A.J."/>
            <person name="Gottel N."/>
            <person name="Gilbert J.A."/>
            <person name="Hartmann E.M."/>
        </authorList>
    </citation>
    <scope>NUCLEOTIDE SEQUENCE [LARGE SCALE GENOMIC DNA]</scope>
    <source>
        <strain evidence="8 9">AF060A6</strain>
    </source>
</reference>
<dbReference type="InterPro" id="IPR002139">
    <property type="entry name" value="Ribo/fructo_kinase"/>
</dbReference>
<dbReference type="GO" id="GO:0006000">
    <property type="term" value="P:fructose metabolic process"/>
    <property type="evidence" value="ECO:0007669"/>
    <property type="project" value="UniProtKB-ARBA"/>
</dbReference>
<evidence type="ECO:0000256" key="1">
    <source>
        <dbReference type="ARBA" id="ARBA00010688"/>
    </source>
</evidence>
<comment type="similarity">
    <text evidence="1 6">Belongs to the carbohydrate kinase PfkB family.</text>
</comment>